<keyword evidence="7" id="KW-1185">Reference proteome</keyword>
<dbReference type="InterPro" id="IPR006108">
    <property type="entry name" value="3HC_DH_C"/>
</dbReference>
<dbReference type="SUPFAM" id="SSF51735">
    <property type="entry name" value="NAD(P)-binding Rossmann-fold domains"/>
    <property type="match status" value="2"/>
</dbReference>
<gene>
    <name evidence="6" type="ORF">GCM10011366_06380</name>
</gene>
<name>A0A917BFE8_9MICO</name>
<dbReference type="InterPro" id="IPR036291">
    <property type="entry name" value="NAD(P)-bd_dom_sf"/>
</dbReference>
<dbReference type="PANTHER" id="PTHR48075:SF9">
    <property type="entry name" value="3-HYDROXYBUTYRYL-COA DEHYDROGENASE"/>
    <property type="match status" value="1"/>
</dbReference>
<evidence type="ECO:0000313" key="6">
    <source>
        <dbReference type="EMBL" id="GGF41408.1"/>
    </source>
</evidence>
<dbReference type="GO" id="GO:0008691">
    <property type="term" value="F:3-hydroxybutyryl-CoA dehydrogenase activity"/>
    <property type="evidence" value="ECO:0007669"/>
    <property type="project" value="TreeGrafter"/>
</dbReference>
<evidence type="ECO:0000313" key="7">
    <source>
        <dbReference type="Proteomes" id="UP000605670"/>
    </source>
</evidence>
<dbReference type="EMBL" id="BMEM01000001">
    <property type="protein sequence ID" value="GGF41408.1"/>
    <property type="molecule type" value="Genomic_DNA"/>
</dbReference>
<evidence type="ECO:0000259" key="4">
    <source>
        <dbReference type="Pfam" id="PF00725"/>
    </source>
</evidence>
<dbReference type="Gene3D" id="1.10.1040.10">
    <property type="entry name" value="N-(1-d-carboxylethyl)-l-norvaline Dehydrogenase, domain 2"/>
    <property type="match status" value="2"/>
</dbReference>
<dbReference type="InterPro" id="IPR008927">
    <property type="entry name" value="6-PGluconate_DH-like_C_sf"/>
</dbReference>
<feature type="domain" description="3-hydroxyacyl-CoA dehydrogenase C-terminal" evidence="4">
    <location>
        <begin position="468"/>
        <end position="550"/>
    </location>
</feature>
<sequence length="560" mass="58945">MREINKVGVVGLGTMGAGIVEVFARGGLEVVGVETTDEYAERGRAILQGSTDRAVAKGKLDEAGQAEILGRVTITTDFADLAGADLVVEAVPEIMSLKHEVFGRLDEIVDEDAVLATNTSSLSVTEIAAPTRRPERVLGLHFFNPAPVLKLVEVITTLRTDVAVRDAVVAVSERLGKKPVVVGDRAGFVANYLLFGYFTSALRMLEHGHVSREDLDTAMRVGAGLPMGPCTLVDLVGLDVCHHIGEVIYAHSRSPMHAPSAMLGRMVTAGLLGRKSGRGFYTYDRPGSGKVVEDAQTPAAVEAPALSTVGVVGSGAIAEELASRLEEGGYVVVHVTDADDSEDLQRLREAGLVIEAQELDTEVEDLEELEDGAELPGRDIDDLFAELGEITGPDTILTTVNSAAAVALGAISGRPERCVVLRVHAPTGNGQVVEIGRTSVTDEGIVATLRDLVSRLGAEPVVCRDRAGLVVDALLVPHLNDAVRMVDEGYASVEDVDTALQYGLGYPAGPFAMIDAIGADEVLAVCEELASGGSGMPREAVEASPLLVEHVLLDRPFTGA</sequence>
<accession>A0A917BFE8</accession>
<dbReference type="Proteomes" id="UP000605670">
    <property type="component" value="Unassembled WGS sequence"/>
</dbReference>
<evidence type="ECO:0000256" key="3">
    <source>
        <dbReference type="ARBA" id="ARBA00023002"/>
    </source>
</evidence>
<dbReference type="PANTHER" id="PTHR48075">
    <property type="entry name" value="3-HYDROXYACYL-COA DEHYDROGENASE FAMILY PROTEIN"/>
    <property type="match status" value="1"/>
</dbReference>
<evidence type="ECO:0000256" key="2">
    <source>
        <dbReference type="ARBA" id="ARBA00009463"/>
    </source>
</evidence>
<dbReference type="FunFam" id="3.40.50.720:FF:000009">
    <property type="entry name" value="Fatty oxidation complex, alpha subunit"/>
    <property type="match status" value="1"/>
</dbReference>
<dbReference type="NCBIfam" id="NF005875">
    <property type="entry name" value="PRK07819.1"/>
    <property type="match status" value="1"/>
</dbReference>
<dbReference type="Gene3D" id="3.40.50.720">
    <property type="entry name" value="NAD(P)-binding Rossmann-like Domain"/>
    <property type="match status" value="2"/>
</dbReference>
<dbReference type="GO" id="GO:0006635">
    <property type="term" value="P:fatty acid beta-oxidation"/>
    <property type="evidence" value="ECO:0007669"/>
    <property type="project" value="TreeGrafter"/>
</dbReference>
<comment type="pathway">
    <text evidence="1">Lipid metabolism; butanoate metabolism.</text>
</comment>
<feature type="domain" description="3-hydroxyacyl-CoA dehydrogenase C-terminal" evidence="4">
    <location>
        <begin position="187"/>
        <end position="283"/>
    </location>
</feature>
<evidence type="ECO:0000256" key="1">
    <source>
        <dbReference type="ARBA" id="ARBA00005086"/>
    </source>
</evidence>
<dbReference type="Pfam" id="PF02737">
    <property type="entry name" value="3HCDH_N"/>
    <property type="match status" value="2"/>
</dbReference>
<feature type="domain" description="3-hydroxyacyl-CoA dehydrogenase NAD binding" evidence="5">
    <location>
        <begin position="6"/>
        <end position="184"/>
    </location>
</feature>
<dbReference type="InterPro" id="IPR013328">
    <property type="entry name" value="6PGD_dom2"/>
</dbReference>
<dbReference type="GO" id="GO:0070403">
    <property type="term" value="F:NAD+ binding"/>
    <property type="evidence" value="ECO:0007669"/>
    <property type="project" value="InterPro"/>
</dbReference>
<keyword evidence="3" id="KW-0560">Oxidoreductase</keyword>
<dbReference type="InterPro" id="IPR006176">
    <property type="entry name" value="3-OHacyl-CoA_DH_NAD-bd"/>
</dbReference>
<feature type="domain" description="3-hydroxyacyl-CoA dehydrogenase NAD binding" evidence="5">
    <location>
        <begin position="382"/>
        <end position="465"/>
    </location>
</feature>
<protein>
    <submittedName>
        <fullName evidence="6">Oxidoreductase</fullName>
    </submittedName>
</protein>
<comment type="similarity">
    <text evidence="2">Belongs to the 3-hydroxyacyl-CoA dehydrogenase family.</text>
</comment>
<dbReference type="Pfam" id="PF00725">
    <property type="entry name" value="3HCDH"/>
    <property type="match status" value="2"/>
</dbReference>
<evidence type="ECO:0000259" key="5">
    <source>
        <dbReference type="Pfam" id="PF02737"/>
    </source>
</evidence>
<proteinExistence type="inferred from homology"/>
<comment type="caution">
    <text evidence="6">The sequence shown here is derived from an EMBL/GenBank/DDBJ whole genome shotgun (WGS) entry which is preliminary data.</text>
</comment>
<dbReference type="RefSeq" id="WP_188428143.1">
    <property type="nucleotide sequence ID" value="NZ_BAABKH010000010.1"/>
</dbReference>
<dbReference type="SUPFAM" id="SSF48179">
    <property type="entry name" value="6-phosphogluconate dehydrogenase C-terminal domain-like"/>
    <property type="match status" value="2"/>
</dbReference>
<dbReference type="AlphaFoldDB" id="A0A917BFE8"/>
<organism evidence="6 7">
    <name type="scientific">Ornithinimicrobium tianjinense</name>
    <dbReference type="NCBI Taxonomy" id="1195761"/>
    <lineage>
        <taxon>Bacteria</taxon>
        <taxon>Bacillati</taxon>
        <taxon>Actinomycetota</taxon>
        <taxon>Actinomycetes</taxon>
        <taxon>Micrococcales</taxon>
        <taxon>Ornithinimicrobiaceae</taxon>
        <taxon>Ornithinimicrobium</taxon>
    </lineage>
</organism>
<reference evidence="6" key="2">
    <citation type="submission" date="2020-09" db="EMBL/GenBank/DDBJ databases">
        <authorList>
            <person name="Sun Q."/>
            <person name="Zhou Y."/>
        </authorList>
    </citation>
    <scope>NUCLEOTIDE SEQUENCE</scope>
    <source>
        <strain evidence="6">CGMCC 1.12160</strain>
    </source>
</reference>
<reference evidence="6" key="1">
    <citation type="journal article" date="2014" name="Int. J. Syst. Evol. Microbiol.">
        <title>Complete genome sequence of Corynebacterium casei LMG S-19264T (=DSM 44701T), isolated from a smear-ripened cheese.</title>
        <authorList>
            <consortium name="US DOE Joint Genome Institute (JGI-PGF)"/>
            <person name="Walter F."/>
            <person name="Albersmeier A."/>
            <person name="Kalinowski J."/>
            <person name="Ruckert C."/>
        </authorList>
    </citation>
    <scope>NUCLEOTIDE SEQUENCE</scope>
    <source>
        <strain evidence="6">CGMCC 1.12160</strain>
    </source>
</reference>